<feature type="compositionally biased region" description="Polar residues" evidence="1">
    <location>
        <begin position="184"/>
        <end position="203"/>
    </location>
</feature>
<name>A0A816CBL7_9BILA</name>
<dbReference type="Proteomes" id="UP000663855">
    <property type="component" value="Unassembled WGS sequence"/>
</dbReference>
<reference evidence="2" key="1">
    <citation type="submission" date="2021-02" db="EMBL/GenBank/DDBJ databases">
        <authorList>
            <person name="Nowell W R."/>
        </authorList>
    </citation>
    <scope>NUCLEOTIDE SEQUENCE</scope>
</reference>
<evidence type="ECO:0000256" key="1">
    <source>
        <dbReference type="SAM" id="MobiDB-lite"/>
    </source>
</evidence>
<dbReference type="Proteomes" id="UP000663834">
    <property type="component" value="Unassembled WGS sequence"/>
</dbReference>
<accession>A0A816CBL7</accession>
<dbReference type="EMBL" id="CAJNOV010018465">
    <property type="protein sequence ID" value="CAF1620174.1"/>
    <property type="molecule type" value="Genomic_DNA"/>
</dbReference>
<protein>
    <submittedName>
        <fullName evidence="2">Uncharacterized protein</fullName>
    </submittedName>
</protein>
<dbReference type="AlphaFoldDB" id="A0A816CBL7"/>
<dbReference type="EMBL" id="CAJNOW010013941">
    <property type="protein sequence ID" value="CAF1627304.1"/>
    <property type="molecule type" value="Genomic_DNA"/>
</dbReference>
<sequence>MLATAHSPNHYIRPRIYENQWIDNQNSSLNFLTIQTIPEEPDIFDCQKSCRTDSECSSSSTEDLYVVLEVQRPRPPNEPINKIEKQLSFSQIIDDQCHVEYNQLVQPLVIEIPSKEYAVEKIITWPLLDNVLCYTPKIFNKSITKSYYDSLNDEKRNYKPIEHSSASISRTTPEQQSRNRTDSNESLDSIENNLPKISSQQTRKTTTFANLASQRKLNSTKQVQRENSIAEKTTLTHTFEFDRTCMIKHNRVKNEKIYHDETVLPFYLNHTPKIDNSTLLSNNPTTKFPVFRLAKNRAQTIKSEYYLPDEAIKSTEPSLLQVKYLDGRATLVNNHIRELLEKPENLSSSISSRMSVSKMFHTEDISLYESLRKRISNRFQNILKSSSTGKPKTWQHKTVFELFSERKK</sequence>
<comment type="caution">
    <text evidence="2">The sequence shown here is derived from an EMBL/GenBank/DDBJ whole genome shotgun (WGS) entry which is preliminary data.</text>
</comment>
<feature type="region of interest" description="Disordered" evidence="1">
    <location>
        <begin position="158"/>
        <end position="203"/>
    </location>
</feature>
<evidence type="ECO:0000313" key="2">
    <source>
        <dbReference type="EMBL" id="CAF1620174.1"/>
    </source>
</evidence>
<organism evidence="2 4">
    <name type="scientific">Rotaria magnacalcarata</name>
    <dbReference type="NCBI Taxonomy" id="392030"/>
    <lineage>
        <taxon>Eukaryota</taxon>
        <taxon>Metazoa</taxon>
        <taxon>Spiralia</taxon>
        <taxon>Gnathifera</taxon>
        <taxon>Rotifera</taxon>
        <taxon>Eurotatoria</taxon>
        <taxon>Bdelloidea</taxon>
        <taxon>Philodinida</taxon>
        <taxon>Philodinidae</taxon>
        <taxon>Rotaria</taxon>
    </lineage>
</organism>
<evidence type="ECO:0000313" key="3">
    <source>
        <dbReference type="EMBL" id="CAF1627304.1"/>
    </source>
</evidence>
<dbReference type="OrthoDB" id="10018306at2759"/>
<gene>
    <name evidence="2" type="ORF">CJN711_LOCUS37791</name>
    <name evidence="3" type="ORF">KQP761_LOCUS25573</name>
</gene>
<feature type="compositionally biased region" description="Polar residues" evidence="1">
    <location>
        <begin position="164"/>
        <end position="176"/>
    </location>
</feature>
<evidence type="ECO:0000313" key="4">
    <source>
        <dbReference type="Proteomes" id="UP000663855"/>
    </source>
</evidence>
<proteinExistence type="predicted"/>